<dbReference type="Proteomes" id="UP000887578">
    <property type="component" value="Unplaced"/>
</dbReference>
<dbReference type="AlphaFoldDB" id="A0A914QW53"/>
<dbReference type="WBParaSite" id="PDA_v2.g8023.t1">
    <property type="protein sequence ID" value="PDA_v2.g8023.t1"/>
    <property type="gene ID" value="PDA_v2.g8023"/>
</dbReference>
<organism evidence="1 2">
    <name type="scientific">Panagrolaimus davidi</name>
    <dbReference type="NCBI Taxonomy" id="227884"/>
    <lineage>
        <taxon>Eukaryota</taxon>
        <taxon>Metazoa</taxon>
        <taxon>Ecdysozoa</taxon>
        <taxon>Nematoda</taxon>
        <taxon>Chromadorea</taxon>
        <taxon>Rhabditida</taxon>
        <taxon>Tylenchina</taxon>
        <taxon>Panagrolaimomorpha</taxon>
        <taxon>Panagrolaimoidea</taxon>
        <taxon>Panagrolaimidae</taxon>
        <taxon>Panagrolaimus</taxon>
    </lineage>
</organism>
<sequence length="91" mass="10385">MLKSGAEKKGLYCEDVIPRHDALEMLANCEQSLTKKGSRRLLLYKKLREPQNDETAFVKFDCYENQSYRDGIFKNPAKANARGSQGDGRIE</sequence>
<name>A0A914QW53_9BILA</name>
<reference evidence="2" key="1">
    <citation type="submission" date="2022-11" db="UniProtKB">
        <authorList>
            <consortium name="WormBaseParasite"/>
        </authorList>
    </citation>
    <scope>IDENTIFICATION</scope>
</reference>
<keyword evidence="1" id="KW-1185">Reference proteome</keyword>
<evidence type="ECO:0000313" key="2">
    <source>
        <dbReference type="WBParaSite" id="PDA_v2.g8023.t1"/>
    </source>
</evidence>
<protein>
    <submittedName>
        <fullName evidence="2">Uncharacterized protein</fullName>
    </submittedName>
</protein>
<accession>A0A914QW53</accession>
<proteinExistence type="predicted"/>
<evidence type="ECO:0000313" key="1">
    <source>
        <dbReference type="Proteomes" id="UP000887578"/>
    </source>
</evidence>